<feature type="chain" id="PRO_5035440421" description="Leptin" evidence="1">
    <location>
        <begin position="18"/>
        <end position="133"/>
    </location>
</feature>
<comment type="caution">
    <text evidence="2">The sequence shown here is derived from an EMBL/GenBank/DDBJ whole genome shotgun (WGS) entry which is preliminary data.</text>
</comment>
<dbReference type="EMBL" id="SWJQ01000295">
    <property type="protein sequence ID" value="TRZ16810.1"/>
    <property type="molecule type" value="Genomic_DNA"/>
</dbReference>
<proteinExistence type="predicted"/>
<evidence type="ECO:0000313" key="2">
    <source>
        <dbReference type="EMBL" id="TRZ16810.1"/>
    </source>
</evidence>
<name>A0A8K1GFL7_9PASS</name>
<keyword evidence="3" id="KW-1185">Reference proteome</keyword>
<organism evidence="2 3">
    <name type="scientific">Zosterops borbonicus</name>
    <dbReference type="NCBI Taxonomy" id="364589"/>
    <lineage>
        <taxon>Eukaryota</taxon>
        <taxon>Metazoa</taxon>
        <taxon>Chordata</taxon>
        <taxon>Craniata</taxon>
        <taxon>Vertebrata</taxon>
        <taxon>Euteleostomi</taxon>
        <taxon>Archelosauria</taxon>
        <taxon>Archosauria</taxon>
        <taxon>Dinosauria</taxon>
        <taxon>Saurischia</taxon>
        <taxon>Theropoda</taxon>
        <taxon>Coelurosauria</taxon>
        <taxon>Aves</taxon>
        <taxon>Neognathae</taxon>
        <taxon>Neoaves</taxon>
        <taxon>Telluraves</taxon>
        <taxon>Australaves</taxon>
        <taxon>Passeriformes</taxon>
        <taxon>Sylvioidea</taxon>
        <taxon>Zosteropidae</taxon>
        <taxon>Zosterops</taxon>
    </lineage>
</organism>
<evidence type="ECO:0000256" key="1">
    <source>
        <dbReference type="SAM" id="SignalP"/>
    </source>
</evidence>
<evidence type="ECO:0008006" key="4">
    <source>
        <dbReference type="Google" id="ProtNLM"/>
    </source>
</evidence>
<protein>
    <recommendedName>
        <fullName evidence="4">Leptin</fullName>
    </recommendedName>
</protein>
<reference evidence="2" key="1">
    <citation type="submission" date="2019-04" db="EMBL/GenBank/DDBJ databases">
        <title>Genome assembly of Zosterops borbonicus 15179.</title>
        <authorList>
            <person name="Leroy T."/>
            <person name="Anselmetti Y."/>
            <person name="Tilak M.-K."/>
            <person name="Nabholz B."/>
        </authorList>
    </citation>
    <scope>NUCLEOTIDE SEQUENCE</scope>
    <source>
        <strain evidence="2">HGM_15179</strain>
        <tissue evidence="2">Muscle</tissue>
    </source>
</reference>
<accession>A0A8K1GFL7</accession>
<dbReference type="Proteomes" id="UP000796761">
    <property type="component" value="Unassembled WGS sequence"/>
</dbReference>
<sequence>MTSLLLLDTLFLIQARCHWPSWPPGHTLAHVQLLLTSTPRSFSLATFQPLLPYPVALYGVVVAQVQDLAPHRFETHPGGLVSSLQHVQIPLQGPPALQQFNTPAQLNVACEHLEDTLDPLTQIINKDIKQDWS</sequence>
<feature type="signal peptide" evidence="1">
    <location>
        <begin position="1"/>
        <end position="17"/>
    </location>
</feature>
<gene>
    <name evidence="2" type="ORF">HGM15179_010319</name>
</gene>
<evidence type="ECO:0000313" key="3">
    <source>
        <dbReference type="Proteomes" id="UP000796761"/>
    </source>
</evidence>
<dbReference type="AlphaFoldDB" id="A0A8K1GFL7"/>
<keyword evidence="1" id="KW-0732">Signal</keyword>
<dbReference type="OrthoDB" id="300855at2759"/>